<dbReference type="Pfam" id="PF13359">
    <property type="entry name" value="DDE_Tnp_4"/>
    <property type="match status" value="1"/>
</dbReference>
<feature type="region of interest" description="Disordered" evidence="8">
    <location>
        <begin position="155"/>
        <end position="177"/>
    </location>
</feature>
<proteinExistence type="inferred from homology"/>
<dbReference type="GO" id="GO:0046872">
    <property type="term" value="F:metal ion binding"/>
    <property type="evidence" value="ECO:0007669"/>
    <property type="project" value="UniProtKB-KW"/>
</dbReference>
<evidence type="ECO:0000256" key="8">
    <source>
        <dbReference type="SAM" id="MobiDB-lite"/>
    </source>
</evidence>
<evidence type="ECO:0000256" key="1">
    <source>
        <dbReference type="ARBA" id="ARBA00001968"/>
    </source>
</evidence>
<evidence type="ECO:0000256" key="7">
    <source>
        <dbReference type="ARBA" id="ARBA00023242"/>
    </source>
</evidence>
<comment type="similarity">
    <text evidence="3">Belongs to the HARBI1 family.</text>
</comment>
<dbReference type="InterPro" id="IPR045249">
    <property type="entry name" value="HARBI1-like"/>
</dbReference>
<dbReference type="EMBL" id="HBUF01520050">
    <property type="protein sequence ID" value="CAG6748652.1"/>
    <property type="molecule type" value="Transcribed_RNA"/>
</dbReference>
<organism evidence="10">
    <name type="scientific">Cacopsylla melanoneura</name>
    <dbReference type="NCBI Taxonomy" id="428564"/>
    <lineage>
        <taxon>Eukaryota</taxon>
        <taxon>Metazoa</taxon>
        <taxon>Ecdysozoa</taxon>
        <taxon>Arthropoda</taxon>
        <taxon>Hexapoda</taxon>
        <taxon>Insecta</taxon>
        <taxon>Pterygota</taxon>
        <taxon>Neoptera</taxon>
        <taxon>Paraneoptera</taxon>
        <taxon>Hemiptera</taxon>
        <taxon>Sternorrhyncha</taxon>
        <taxon>Psylloidea</taxon>
        <taxon>Psyllidae</taxon>
        <taxon>Psyllinae</taxon>
        <taxon>Cacopsylla</taxon>
    </lineage>
</organism>
<dbReference type="InterPro" id="IPR027806">
    <property type="entry name" value="HARBI1_dom"/>
</dbReference>
<evidence type="ECO:0000256" key="4">
    <source>
        <dbReference type="ARBA" id="ARBA00022722"/>
    </source>
</evidence>
<keyword evidence="5" id="KW-0479">Metal-binding</keyword>
<dbReference type="PANTHER" id="PTHR22930:SF85">
    <property type="entry name" value="GH03217P-RELATED"/>
    <property type="match status" value="1"/>
</dbReference>
<evidence type="ECO:0000256" key="6">
    <source>
        <dbReference type="ARBA" id="ARBA00022801"/>
    </source>
</evidence>
<dbReference type="GO" id="GO:0004518">
    <property type="term" value="F:nuclease activity"/>
    <property type="evidence" value="ECO:0007669"/>
    <property type="project" value="UniProtKB-KW"/>
</dbReference>
<comment type="subcellular location">
    <subcellularLocation>
        <location evidence="2">Nucleus</location>
    </subcellularLocation>
</comment>
<reference evidence="10" key="1">
    <citation type="submission" date="2021-05" db="EMBL/GenBank/DDBJ databases">
        <authorList>
            <person name="Alioto T."/>
            <person name="Alioto T."/>
            <person name="Gomez Garrido J."/>
        </authorList>
    </citation>
    <scope>NUCLEOTIDE SEQUENCE</scope>
</reference>
<dbReference type="GO" id="GO:0016787">
    <property type="term" value="F:hydrolase activity"/>
    <property type="evidence" value="ECO:0007669"/>
    <property type="project" value="UniProtKB-KW"/>
</dbReference>
<keyword evidence="4" id="KW-0540">Nuclease</keyword>
<comment type="cofactor">
    <cofactor evidence="1">
        <name>a divalent metal cation</name>
        <dbReference type="ChEBI" id="CHEBI:60240"/>
    </cofactor>
</comment>
<feature type="domain" description="DDE Tnp4" evidence="9">
    <location>
        <begin position="2"/>
        <end position="135"/>
    </location>
</feature>
<evidence type="ECO:0000259" key="9">
    <source>
        <dbReference type="Pfam" id="PF13359"/>
    </source>
</evidence>
<evidence type="ECO:0000256" key="2">
    <source>
        <dbReference type="ARBA" id="ARBA00004123"/>
    </source>
</evidence>
<evidence type="ECO:0000313" key="10">
    <source>
        <dbReference type="EMBL" id="CAG6638460.1"/>
    </source>
</evidence>
<protein>
    <submittedName>
        <fullName evidence="10">Nuclease HARBI1</fullName>
    </submittedName>
</protein>
<dbReference type="EMBL" id="HBUF01102774">
    <property type="protein sequence ID" value="CAG6638460.1"/>
    <property type="molecule type" value="Transcribed_RNA"/>
</dbReference>
<evidence type="ECO:0000256" key="3">
    <source>
        <dbReference type="ARBA" id="ARBA00006958"/>
    </source>
</evidence>
<accession>A0A8D8QW15</accession>
<evidence type="ECO:0000256" key="5">
    <source>
        <dbReference type="ARBA" id="ARBA00022723"/>
    </source>
</evidence>
<name>A0A8D8QW15_9HEMI</name>
<feature type="compositionally biased region" description="Basic and acidic residues" evidence="8">
    <location>
        <begin position="162"/>
        <end position="177"/>
    </location>
</feature>
<sequence>MSHSIVMQGVCAANKLFTNIATGYPGRIHDSRVLRVSPIGDDIETEGSGKYFPPDTHLLGDSAYPTKQWLLPPYKDFGRLDASKKKYNLIHSKTRVVIENTFGLLKNRWRRLKMVYVNNPSKAADITAACCVLHNYCLLEDDFFDTLYAQEEDLGNAPEQAPGRHEDDARGTSKRDDICAYLSRPGVLN</sequence>
<keyword evidence="7" id="KW-0539">Nucleus</keyword>
<dbReference type="PANTHER" id="PTHR22930">
    <property type="match status" value="1"/>
</dbReference>
<dbReference type="GO" id="GO:0005634">
    <property type="term" value="C:nucleus"/>
    <property type="evidence" value="ECO:0007669"/>
    <property type="project" value="UniProtKB-SubCell"/>
</dbReference>
<keyword evidence="6" id="KW-0378">Hydrolase</keyword>
<dbReference type="AlphaFoldDB" id="A0A8D8QW15"/>